<proteinExistence type="predicted"/>
<accession>A0A0E9T853</accession>
<organism evidence="1">
    <name type="scientific">Anguilla anguilla</name>
    <name type="common">European freshwater eel</name>
    <name type="synonym">Muraena anguilla</name>
    <dbReference type="NCBI Taxonomy" id="7936"/>
    <lineage>
        <taxon>Eukaryota</taxon>
        <taxon>Metazoa</taxon>
        <taxon>Chordata</taxon>
        <taxon>Craniata</taxon>
        <taxon>Vertebrata</taxon>
        <taxon>Euteleostomi</taxon>
        <taxon>Actinopterygii</taxon>
        <taxon>Neopterygii</taxon>
        <taxon>Teleostei</taxon>
        <taxon>Anguilliformes</taxon>
        <taxon>Anguillidae</taxon>
        <taxon>Anguilla</taxon>
    </lineage>
</organism>
<protein>
    <submittedName>
        <fullName evidence="1">Uncharacterized protein</fullName>
    </submittedName>
</protein>
<reference evidence="1" key="1">
    <citation type="submission" date="2014-11" db="EMBL/GenBank/DDBJ databases">
        <authorList>
            <person name="Amaro Gonzalez C."/>
        </authorList>
    </citation>
    <scope>NUCLEOTIDE SEQUENCE</scope>
</reference>
<evidence type="ECO:0000313" key="1">
    <source>
        <dbReference type="EMBL" id="JAH48923.1"/>
    </source>
</evidence>
<reference evidence="1" key="2">
    <citation type="journal article" date="2015" name="Fish Shellfish Immunol.">
        <title>Early steps in the European eel (Anguilla anguilla)-Vibrio vulnificus interaction in the gills: Role of the RtxA13 toxin.</title>
        <authorList>
            <person name="Callol A."/>
            <person name="Pajuelo D."/>
            <person name="Ebbesson L."/>
            <person name="Teles M."/>
            <person name="MacKenzie S."/>
            <person name="Amaro C."/>
        </authorList>
    </citation>
    <scope>NUCLEOTIDE SEQUENCE</scope>
</reference>
<dbReference type="EMBL" id="GBXM01059654">
    <property type="protein sequence ID" value="JAH48923.1"/>
    <property type="molecule type" value="Transcribed_RNA"/>
</dbReference>
<dbReference type="AlphaFoldDB" id="A0A0E9T853"/>
<sequence length="24" mass="2703">MPVPKISHCSVLNSTQIEFMTVQL</sequence>
<name>A0A0E9T853_ANGAN</name>